<sequence length="230" mass="24440">MRALTLSLVLHLGLGLLLVLAAVWPLRERPQPISAETVFLVANLPVLPAAAPLEEASPETSREAGSVAPETLPVPQPPEPSLAERIQTRLAGIPATSVPVGPKHERTPVAVPAVRPEKSPSGTAAAVPPAGVVIEAGFNDPLYLAMLIRRLTESWRPPREGLAVVKREAGVSFIINRSGGVEEVLLMRPSGDSRFDRSAVSAVSGAAPFPPLPAAWPRDRLQVSVRFRDD</sequence>
<evidence type="ECO:0000256" key="3">
    <source>
        <dbReference type="ARBA" id="ARBA00022989"/>
    </source>
</evidence>
<evidence type="ECO:0000256" key="5">
    <source>
        <dbReference type="SAM" id="MobiDB-lite"/>
    </source>
</evidence>
<protein>
    <submittedName>
        <fullName evidence="7">Gram-negative bacterial tonB protein</fullName>
    </submittedName>
</protein>
<evidence type="ECO:0000256" key="4">
    <source>
        <dbReference type="ARBA" id="ARBA00023136"/>
    </source>
</evidence>
<organism evidence="7">
    <name type="scientific">candidate division TA06 bacterium ADurb.Bin417</name>
    <dbReference type="NCBI Taxonomy" id="1852828"/>
    <lineage>
        <taxon>Bacteria</taxon>
        <taxon>Bacteria division TA06</taxon>
    </lineage>
</organism>
<dbReference type="EMBL" id="MWAK01000051">
    <property type="protein sequence ID" value="OPZ93003.1"/>
    <property type="molecule type" value="Genomic_DNA"/>
</dbReference>
<dbReference type="InterPro" id="IPR037682">
    <property type="entry name" value="TonB_C"/>
</dbReference>
<evidence type="ECO:0000313" key="7">
    <source>
        <dbReference type="EMBL" id="OPZ93003.1"/>
    </source>
</evidence>
<dbReference type="SUPFAM" id="SSF74653">
    <property type="entry name" value="TolA/TonB C-terminal domain"/>
    <property type="match status" value="1"/>
</dbReference>
<dbReference type="Gene3D" id="3.30.1150.10">
    <property type="match status" value="1"/>
</dbReference>
<dbReference type="Proteomes" id="UP000485484">
    <property type="component" value="Unassembled WGS sequence"/>
</dbReference>
<comment type="subcellular location">
    <subcellularLocation>
        <location evidence="1">Membrane</location>
        <topology evidence="1">Single-pass membrane protein</topology>
    </subcellularLocation>
</comment>
<keyword evidence="3" id="KW-1133">Transmembrane helix</keyword>
<dbReference type="PROSITE" id="PS52015">
    <property type="entry name" value="TONB_CTD"/>
    <property type="match status" value="1"/>
</dbReference>
<accession>A0A1V5MIE7</accession>
<dbReference type="GO" id="GO:0016020">
    <property type="term" value="C:membrane"/>
    <property type="evidence" value="ECO:0007669"/>
    <property type="project" value="UniProtKB-SubCell"/>
</dbReference>
<name>A0A1V5MIE7_UNCT6</name>
<dbReference type="Pfam" id="PF13103">
    <property type="entry name" value="TonB_2"/>
    <property type="match status" value="1"/>
</dbReference>
<evidence type="ECO:0000259" key="6">
    <source>
        <dbReference type="PROSITE" id="PS52015"/>
    </source>
</evidence>
<dbReference type="GO" id="GO:0055085">
    <property type="term" value="P:transmembrane transport"/>
    <property type="evidence" value="ECO:0007669"/>
    <property type="project" value="InterPro"/>
</dbReference>
<evidence type="ECO:0000256" key="1">
    <source>
        <dbReference type="ARBA" id="ARBA00004167"/>
    </source>
</evidence>
<keyword evidence="4" id="KW-0472">Membrane</keyword>
<dbReference type="AlphaFoldDB" id="A0A1V5MIE7"/>
<gene>
    <name evidence="7" type="ORF">BWY73_00527</name>
</gene>
<feature type="domain" description="TonB C-terminal" evidence="6">
    <location>
        <begin position="141"/>
        <end position="230"/>
    </location>
</feature>
<keyword evidence="2" id="KW-0812">Transmembrane</keyword>
<proteinExistence type="predicted"/>
<dbReference type="NCBIfam" id="TIGR01352">
    <property type="entry name" value="tonB_Cterm"/>
    <property type="match status" value="1"/>
</dbReference>
<reference evidence="7" key="1">
    <citation type="submission" date="2017-02" db="EMBL/GenBank/DDBJ databases">
        <title>Delving into the versatile metabolic prowess of the omnipresent phylum Bacteroidetes.</title>
        <authorList>
            <person name="Nobu M.K."/>
            <person name="Mei R."/>
            <person name="Narihiro T."/>
            <person name="Kuroda K."/>
            <person name="Liu W.-T."/>
        </authorList>
    </citation>
    <scope>NUCLEOTIDE SEQUENCE</scope>
    <source>
        <strain evidence="7">ADurb.Bin417</strain>
    </source>
</reference>
<feature type="region of interest" description="Disordered" evidence="5">
    <location>
        <begin position="54"/>
        <end position="80"/>
    </location>
</feature>
<comment type="caution">
    <text evidence="7">The sequence shown here is derived from an EMBL/GenBank/DDBJ whole genome shotgun (WGS) entry which is preliminary data.</text>
</comment>
<evidence type="ECO:0000256" key="2">
    <source>
        <dbReference type="ARBA" id="ARBA00022692"/>
    </source>
</evidence>
<dbReference type="InterPro" id="IPR006260">
    <property type="entry name" value="TonB/TolA_C"/>
</dbReference>